<sequence>MAFPSLETEEVHKVLAVMQKNLECPICLELMKEPVSTKCDHLFCRFCMLKLLSKKRRGLAECPMCKNEVTRRSIKESPRFKLLIEGLLKTIQAFEMDTGFKFSSSQERTEKQAESSASEQLNTDGDTVHSRGYRLPRKGVQEHGQGKKPGLETNSDVQHSGNLASRRSQRIKRQKRDASEPLCIDFGLDSSSEDLLEKAGSIGSCEVEESLQTEPESKECWADWKCDRKESDRLSCMPDAEVPSPAKSDFAKTNFEDPGRIPSHVGNIEAVPLKLSEEIPRENDSRASDSQVEQCESSANPSSLQNDAESFTCHAKGASPAQNIQLEKNYKWPKLDQRSKQELSQDTKIYNNMWDTQEEHIDDLYDKESPYIETQLLPEISESNTCPISRKRVKRSLQRVNEWLSKNSEMFTSIDATSELYPEGFSSWEDASDGESCISDKTELLASPVESSVVHNPDIFLSKPATVSVEDKVFGKTYKRERKSNPQFNTSFLTENRSTDIVAADPGSTTKNVKLKRKKVCYLQPEDFIQKINKKDEVEVCEEVKTIVERIPKVIKNPKDAVDGCGVDEGETIDRLDFFPVQENTAWEVDTEQGESGRKIIERLSNTHDQESNKANTMPRKKGKLKREHLNHTVQAFKLVNEEEFGKGQHSLVEGSSLQILSNQTELQIDSYPSSEEASKAKVEQRRVRRSRRLQLLAEETSKETKSICNSEKVQKVLENEGLLTLQRGCVTGLALVCTELQGSKDLTNCRGHWSDTNQNEKELDGVDKSLQNGCENFPVVKNGNDCLKTDRISESLHFSPAFHSQSQSSDVQKSISPIQVHTPTIEHPVQMGIDADPTEKSRLVEIGKDLLMGISCFPDKNLENSRTKELPAIRNALQEVNPETEDSELDTQYLLKTFKVAKRMSFILQPSSMPEPVTQNLTSGTSRQASGHPLKDDRERNREVSSSEDTQIETPEFAKFINPALEVVTVFKTASTKNCDTINPENSTEATLEHDLPNEKNNVSIMKNDFNVSENWEMYPRSMRSASTKTRNRRGLQKRRKTNICSTLPKIGLEDSNLNYKDGENSGELNKKSEQLLQRVDLSLSNDMNFSGETAETDKAEEKSKLLVLNSQPESTLLYATTGHLSPVAINCRASRSEISQGENEQVPNGGCQNVDTDGAQVNHITHTTSSQGSAAERFLEHPVALKNSGVLISSAGSATPDGLLSSSSEINKNTNCREDNMKSVVVRKLPEEGNLRKMQSSDSSGSQRLVKRCRWRAHKLECSEEGSSEDEDLPCFQRLFKQSLSTSPHSASQQVFTSEDVSKGEALFLTSCNHIAEESQKKQLESPSREEVHSVSPESVCSVNLFSSQSNGSEDFISGAEEPKAMAFGPRCPRSQYTNKTISQAEIEEMIVEQNEEVAAMETDHGEDQRVELNLGAGCGYESEASHAGDSSGFSSQSEILTTQQRDVMRSNLKKLEQEMAALEAVLEQHATQVSETPGAVNDLLECRLRGEVENETMSDKEKASFSTWDTQQKKQCIPADGGLATRDDFNKNSQDANNARSPTPPLTPLETQPKERKMPEVARLSIHLLKELKDSISQEDSSYPEKQHKGQERGNQSAACSLASGNTNKRDADDKLNSRNLHCSKGHPPAGDVSSAAKPSSCQPGDELTSPCIPRVASRNSSGESEQKMLTPTLMGVTGFKSPVVVTKRKLSLVASGLNQSELLLVQRFTRKTQSVFSNQITGGTTHVIMKTDAELVCERTLKYFLGIAGRKWVVSYQWIVQCFKEGKILNESDFEVRGDVINGRQHRGPRKARQATDRTLFMDFEICCSGPFTDMSIKHLEWMVELCGASVVKEPHLFTQKPTLTKLIVVQPDAAPEDRDYKAIQQQCGAVVVTREWVLDSVACYECQKFDTYLVFQS</sequence>
<keyword evidence="27" id="KW-0233">DNA recombination</keyword>
<keyword evidence="18" id="KW-0862">Zinc</keyword>
<dbReference type="InterPro" id="IPR017907">
    <property type="entry name" value="Znf_RING_CS"/>
</dbReference>
<name>A0A6P7ZV37_9AMPH</name>
<dbReference type="InterPro" id="IPR001841">
    <property type="entry name" value="Znf_RING"/>
</dbReference>
<dbReference type="InterPro" id="IPR011364">
    <property type="entry name" value="BRCA1"/>
</dbReference>
<dbReference type="InterPro" id="IPR001357">
    <property type="entry name" value="BRCT_dom"/>
</dbReference>
<dbReference type="EC" id="2.3.2.27" evidence="5"/>
<evidence type="ECO:0000256" key="31">
    <source>
        <dbReference type="ARBA" id="ARBA00031556"/>
    </source>
</evidence>
<keyword evidence="20" id="KW-0007">Acetylation</keyword>
<dbReference type="CDD" id="cd17721">
    <property type="entry name" value="BRCT_BRCA1_rpt2"/>
    <property type="match status" value="1"/>
</dbReference>
<evidence type="ECO:0000256" key="18">
    <source>
        <dbReference type="ARBA" id="ARBA00022833"/>
    </source>
</evidence>
<dbReference type="GO" id="GO:0008270">
    <property type="term" value="F:zinc ion binding"/>
    <property type="evidence" value="ECO:0007669"/>
    <property type="project" value="UniProtKB-KW"/>
</dbReference>
<organism evidence="37 38">
    <name type="scientific">Microcaecilia unicolor</name>
    <dbReference type="NCBI Taxonomy" id="1415580"/>
    <lineage>
        <taxon>Eukaryota</taxon>
        <taxon>Metazoa</taxon>
        <taxon>Chordata</taxon>
        <taxon>Craniata</taxon>
        <taxon>Vertebrata</taxon>
        <taxon>Euteleostomi</taxon>
        <taxon>Amphibia</taxon>
        <taxon>Gymnophiona</taxon>
        <taxon>Siphonopidae</taxon>
        <taxon>Microcaecilia</taxon>
    </lineage>
</organism>
<dbReference type="FunFam" id="3.40.50.10190:FF:000006">
    <property type="entry name" value="Breast cancer type 1 susceptibility protein homolog"/>
    <property type="match status" value="1"/>
</dbReference>
<evidence type="ECO:0000256" key="10">
    <source>
        <dbReference type="ARBA" id="ARBA00022553"/>
    </source>
</evidence>
<evidence type="ECO:0000313" key="38">
    <source>
        <dbReference type="RefSeq" id="XP_030076985.1"/>
    </source>
</evidence>
<evidence type="ECO:0000256" key="2">
    <source>
        <dbReference type="ARBA" id="ARBA00004123"/>
    </source>
</evidence>
<dbReference type="InterPro" id="IPR018957">
    <property type="entry name" value="Znf_C3HC4_RING-type"/>
</dbReference>
<evidence type="ECO:0000256" key="30">
    <source>
        <dbReference type="ARBA" id="ARBA00023306"/>
    </source>
</evidence>
<dbReference type="GO" id="GO:0007095">
    <property type="term" value="P:mitotic G2 DNA damage checkpoint signaling"/>
    <property type="evidence" value="ECO:0007669"/>
    <property type="project" value="TreeGrafter"/>
</dbReference>
<evidence type="ECO:0000256" key="24">
    <source>
        <dbReference type="ARBA" id="ARBA00023159"/>
    </source>
</evidence>
<keyword evidence="10" id="KW-0597">Phosphoprotein</keyword>
<dbReference type="GO" id="GO:0043009">
    <property type="term" value="P:chordate embryonic development"/>
    <property type="evidence" value="ECO:0007669"/>
    <property type="project" value="TreeGrafter"/>
</dbReference>
<keyword evidence="28" id="KW-0234">DNA repair</keyword>
<keyword evidence="13" id="KW-0677">Repeat</keyword>
<keyword evidence="6" id="KW-0158">Chromosome</keyword>
<evidence type="ECO:0000256" key="26">
    <source>
        <dbReference type="ARBA" id="ARBA00023163"/>
    </source>
</evidence>
<evidence type="ECO:0000256" key="9">
    <source>
        <dbReference type="ARBA" id="ARBA00022516"/>
    </source>
</evidence>
<dbReference type="CDD" id="cd16498">
    <property type="entry name" value="RING-HC_BRCA1"/>
    <property type="match status" value="1"/>
</dbReference>
<feature type="compositionally biased region" description="Polar residues" evidence="34">
    <location>
        <begin position="912"/>
        <end position="930"/>
    </location>
</feature>
<keyword evidence="15 32" id="KW-0863">Zinc-finger</keyword>
<dbReference type="GO" id="GO:0000724">
    <property type="term" value="P:double-strand break repair via homologous recombination"/>
    <property type="evidence" value="ECO:0007669"/>
    <property type="project" value="TreeGrafter"/>
</dbReference>
<evidence type="ECO:0000256" key="23">
    <source>
        <dbReference type="ARBA" id="ARBA00023125"/>
    </source>
</evidence>
<dbReference type="SUPFAM" id="SSF57850">
    <property type="entry name" value="RING/U-box"/>
    <property type="match status" value="1"/>
</dbReference>
<feature type="coiled-coil region" evidence="33">
    <location>
        <begin position="1448"/>
        <end position="1475"/>
    </location>
</feature>
<reference evidence="38" key="1">
    <citation type="submission" date="2025-08" db="UniProtKB">
        <authorList>
            <consortium name="RefSeq"/>
        </authorList>
    </citation>
    <scope>IDENTIFICATION</scope>
</reference>
<dbReference type="FunCoup" id="A0A6P7ZV37">
    <property type="interactions" value="1484"/>
</dbReference>
<evidence type="ECO:0000256" key="19">
    <source>
        <dbReference type="ARBA" id="ARBA00022843"/>
    </source>
</evidence>
<dbReference type="PROSITE" id="PS50089">
    <property type="entry name" value="ZF_RING_2"/>
    <property type="match status" value="1"/>
</dbReference>
<feature type="region of interest" description="Disordered" evidence="34">
    <location>
        <begin position="1199"/>
        <end position="1224"/>
    </location>
</feature>
<evidence type="ECO:0000256" key="27">
    <source>
        <dbReference type="ARBA" id="ARBA00023172"/>
    </source>
</evidence>
<proteinExistence type="predicted"/>
<dbReference type="CTD" id="672"/>
<dbReference type="OrthoDB" id="6105938at2759"/>
<evidence type="ECO:0000256" key="5">
    <source>
        <dbReference type="ARBA" id="ARBA00012483"/>
    </source>
</evidence>
<accession>A0A6P7ZV37</accession>
<feature type="region of interest" description="Disordered" evidence="34">
    <location>
        <begin position="239"/>
        <end position="308"/>
    </location>
</feature>
<dbReference type="FunFam" id="3.40.50.10190:FF:000025">
    <property type="entry name" value="Breast cancer type 1 susceptibility protein homolog"/>
    <property type="match status" value="1"/>
</dbReference>
<evidence type="ECO:0000256" key="20">
    <source>
        <dbReference type="ARBA" id="ARBA00022990"/>
    </source>
</evidence>
<dbReference type="Pfam" id="PF12820">
    <property type="entry name" value="BRCT_assoc"/>
    <property type="match status" value="1"/>
</dbReference>
<keyword evidence="21" id="KW-0805">Transcription regulation</keyword>
<keyword evidence="23" id="KW-0238">DNA-binding</keyword>
<evidence type="ECO:0000313" key="37">
    <source>
        <dbReference type="Proteomes" id="UP000515156"/>
    </source>
</evidence>
<feature type="compositionally biased region" description="Polar residues" evidence="34">
    <location>
        <begin position="1661"/>
        <end position="1670"/>
    </location>
</feature>
<evidence type="ECO:0000256" key="33">
    <source>
        <dbReference type="SAM" id="Coils"/>
    </source>
</evidence>
<keyword evidence="19" id="KW-0832">Ubl conjugation</keyword>
<evidence type="ECO:0000256" key="22">
    <source>
        <dbReference type="ARBA" id="ARBA00023098"/>
    </source>
</evidence>
<feature type="compositionally biased region" description="Basic and acidic residues" evidence="34">
    <location>
        <begin position="1611"/>
        <end position="1620"/>
    </location>
</feature>
<evidence type="ECO:0000259" key="36">
    <source>
        <dbReference type="PROSITE" id="PS50172"/>
    </source>
</evidence>
<dbReference type="PANTHER" id="PTHR13763:SF0">
    <property type="entry name" value="BREAST CANCER TYPE 1 SUSCEPTIBILITY PROTEIN"/>
    <property type="match status" value="1"/>
</dbReference>
<dbReference type="SMART" id="SM00184">
    <property type="entry name" value="RING"/>
    <property type="match status" value="1"/>
</dbReference>
<dbReference type="PRINTS" id="PR00493">
    <property type="entry name" value="BRSTCANCERI"/>
</dbReference>
<dbReference type="Pfam" id="PF00097">
    <property type="entry name" value="zf-C3HC4"/>
    <property type="match status" value="1"/>
</dbReference>
<dbReference type="CDD" id="cd17735">
    <property type="entry name" value="BRCT_BRCA1_rpt1"/>
    <property type="match status" value="1"/>
</dbReference>
<keyword evidence="22" id="KW-0443">Lipid metabolism</keyword>
<evidence type="ECO:0000256" key="32">
    <source>
        <dbReference type="PROSITE-ProRule" id="PRU00175"/>
    </source>
</evidence>
<keyword evidence="25" id="KW-0275">Fatty acid biosynthesis</keyword>
<dbReference type="GO" id="GO:0061630">
    <property type="term" value="F:ubiquitin protein ligase activity"/>
    <property type="evidence" value="ECO:0007669"/>
    <property type="project" value="UniProtKB-EC"/>
</dbReference>
<dbReference type="GO" id="GO:0005694">
    <property type="term" value="C:chromosome"/>
    <property type="evidence" value="ECO:0007669"/>
    <property type="project" value="UniProtKB-SubCell"/>
</dbReference>
<feature type="compositionally biased region" description="Basic and acidic residues" evidence="34">
    <location>
        <begin position="275"/>
        <end position="287"/>
    </location>
</feature>
<keyword evidence="11" id="KW-0808">Transferase</keyword>
<evidence type="ECO:0000256" key="1">
    <source>
        <dbReference type="ARBA" id="ARBA00000900"/>
    </source>
</evidence>
<dbReference type="PROSITE" id="PS00518">
    <property type="entry name" value="ZF_RING_1"/>
    <property type="match status" value="1"/>
</dbReference>
<dbReference type="InParanoid" id="A0A6P7ZV37"/>
<dbReference type="KEGG" id="muo:115481752"/>
<dbReference type="SMART" id="SM00292">
    <property type="entry name" value="BRCT"/>
    <property type="match status" value="2"/>
</dbReference>
<keyword evidence="8" id="KW-1017">Isopeptide bond</keyword>
<dbReference type="GO" id="GO:0045944">
    <property type="term" value="P:positive regulation of transcription by RNA polymerase II"/>
    <property type="evidence" value="ECO:0007669"/>
    <property type="project" value="TreeGrafter"/>
</dbReference>
<keyword evidence="16" id="KW-0833">Ubl conjugation pathway</keyword>
<dbReference type="Proteomes" id="UP000515156">
    <property type="component" value="Chromosome 12"/>
</dbReference>
<dbReference type="FunFam" id="3.30.40.10:FF:000213">
    <property type="entry name" value="Breast cancer type 1 susceptibility protein homolog"/>
    <property type="match status" value="1"/>
</dbReference>
<feature type="domain" description="BRCT" evidence="36">
    <location>
        <begin position="1684"/>
        <end position="1780"/>
    </location>
</feature>
<dbReference type="PIRSF" id="PIRSF001734">
    <property type="entry name" value="BRCA1"/>
    <property type="match status" value="1"/>
</dbReference>
<dbReference type="Pfam" id="PF00533">
    <property type="entry name" value="BRCT"/>
    <property type="match status" value="2"/>
</dbReference>
<evidence type="ECO:0000259" key="35">
    <source>
        <dbReference type="PROSITE" id="PS50089"/>
    </source>
</evidence>
<evidence type="ECO:0000256" key="11">
    <source>
        <dbReference type="ARBA" id="ARBA00022679"/>
    </source>
</evidence>
<evidence type="ECO:0000256" key="21">
    <source>
        <dbReference type="ARBA" id="ARBA00023015"/>
    </source>
</evidence>
<evidence type="ECO:0000256" key="3">
    <source>
        <dbReference type="ARBA" id="ARBA00004286"/>
    </source>
</evidence>
<keyword evidence="9" id="KW-0444">Lipid biosynthesis</keyword>
<feature type="domain" description="BRCT" evidence="36">
    <location>
        <begin position="1800"/>
        <end position="1899"/>
    </location>
</feature>
<keyword evidence="37" id="KW-1185">Reference proteome</keyword>
<keyword evidence="33" id="KW-0175">Coiled coil</keyword>
<feature type="region of interest" description="Disordered" evidence="34">
    <location>
        <begin position="912"/>
        <end position="956"/>
    </location>
</feature>
<evidence type="ECO:0000256" key="12">
    <source>
        <dbReference type="ARBA" id="ARBA00022723"/>
    </source>
</evidence>
<dbReference type="GO" id="GO:0031436">
    <property type="term" value="C:BRCA1-BARD1 complex"/>
    <property type="evidence" value="ECO:0007669"/>
    <property type="project" value="TreeGrafter"/>
</dbReference>
<dbReference type="GeneID" id="115481752"/>
<keyword evidence="30" id="KW-0131">Cell cycle</keyword>
<evidence type="ECO:0000256" key="15">
    <source>
        <dbReference type="ARBA" id="ARBA00022771"/>
    </source>
</evidence>
<dbReference type="InterPro" id="IPR031099">
    <property type="entry name" value="BRCA1-associated"/>
</dbReference>
<feature type="compositionally biased region" description="Polar residues" evidence="34">
    <location>
        <begin position="288"/>
        <end position="308"/>
    </location>
</feature>
<dbReference type="GO" id="GO:0003677">
    <property type="term" value="F:DNA binding"/>
    <property type="evidence" value="ECO:0007669"/>
    <property type="project" value="UniProtKB-KW"/>
</dbReference>
<evidence type="ECO:0000256" key="28">
    <source>
        <dbReference type="ARBA" id="ARBA00023204"/>
    </source>
</evidence>
<dbReference type="InterPro" id="IPR013083">
    <property type="entry name" value="Znf_RING/FYVE/PHD"/>
</dbReference>
<feature type="domain" description="RING-type" evidence="35">
    <location>
        <begin position="24"/>
        <end position="66"/>
    </location>
</feature>
<evidence type="ECO:0000256" key="6">
    <source>
        <dbReference type="ARBA" id="ARBA00022454"/>
    </source>
</evidence>
<gene>
    <name evidence="38" type="primary">BRCA1</name>
</gene>
<keyword evidence="24" id="KW-0010">Activator</keyword>
<protein>
    <recommendedName>
        <fullName evidence="5">RING-type E3 ubiquitin transferase</fullName>
        <ecNumber evidence="5">2.3.2.27</ecNumber>
    </recommendedName>
    <alternativeName>
        <fullName evidence="31">RING-type E3 ubiquitin transferase BRCA1</fullName>
    </alternativeName>
</protein>
<evidence type="ECO:0000256" key="25">
    <source>
        <dbReference type="ARBA" id="ARBA00023160"/>
    </source>
</evidence>
<keyword evidence="17" id="KW-0276">Fatty acid metabolism</keyword>
<dbReference type="GO" id="GO:0006633">
    <property type="term" value="P:fatty acid biosynthetic process"/>
    <property type="evidence" value="ECO:0007669"/>
    <property type="project" value="UniProtKB-KW"/>
</dbReference>
<comment type="catalytic activity">
    <reaction evidence="1">
        <text>S-ubiquitinyl-[E2 ubiquitin-conjugating enzyme]-L-cysteine + [acceptor protein]-L-lysine = [E2 ubiquitin-conjugating enzyme]-L-cysteine + N(6)-ubiquitinyl-[acceptor protein]-L-lysine.</text>
        <dbReference type="EC" id="2.3.2.27"/>
    </reaction>
</comment>
<feature type="compositionally biased region" description="Basic and acidic residues" evidence="34">
    <location>
        <begin position="934"/>
        <end position="946"/>
    </location>
</feature>
<keyword evidence="14" id="KW-0227">DNA damage</keyword>
<dbReference type="GO" id="GO:0070013">
    <property type="term" value="C:intracellular organelle lumen"/>
    <property type="evidence" value="ECO:0007669"/>
    <property type="project" value="UniProtKB-ARBA"/>
</dbReference>
<dbReference type="InterPro" id="IPR025994">
    <property type="entry name" value="BRCA1_serine_dom"/>
</dbReference>
<evidence type="ECO:0000256" key="34">
    <source>
        <dbReference type="SAM" id="MobiDB-lite"/>
    </source>
</evidence>
<evidence type="ECO:0000256" key="29">
    <source>
        <dbReference type="ARBA" id="ARBA00023242"/>
    </source>
</evidence>
<feature type="region of interest" description="Disordered" evidence="34">
    <location>
        <begin position="102"/>
        <end position="176"/>
    </location>
</feature>
<evidence type="ECO:0000256" key="7">
    <source>
        <dbReference type="ARBA" id="ARBA00022490"/>
    </source>
</evidence>
<keyword evidence="29" id="KW-0539">Nucleus</keyword>
<evidence type="ECO:0000256" key="13">
    <source>
        <dbReference type="ARBA" id="ARBA00022737"/>
    </source>
</evidence>
<feature type="compositionally biased region" description="Polar residues" evidence="34">
    <location>
        <begin position="1206"/>
        <end position="1216"/>
    </location>
</feature>
<evidence type="ECO:0000256" key="16">
    <source>
        <dbReference type="ARBA" id="ARBA00022786"/>
    </source>
</evidence>
<keyword evidence="26" id="KW-0804">Transcription</keyword>
<dbReference type="RefSeq" id="XP_030076985.1">
    <property type="nucleotide sequence ID" value="XM_030221125.1"/>
</dbReference>
<feature type="compositionally biased region" description="Polar residues" evidence="34">
    <location>
        <begin position="152"/>
        <end position="163"/>
    </location>
</feature>
<dbReference type="PROSITE" id="PS50172">
    <property type="entry name" value="BRCT"/>
    <property type="match status" value="2"/>
</dbReference>
<evidence type="ECO:0000256" key="4">
    <source>
        <dbReference type="ARBA" id="ARBA00004496"/>
    </source>
</evidence>
<evidence type="ECO:0000256" key="14">
    <source>
        <dbReference type="ARBA" id="ARBA00022763"/>
    </source>
</evidence>
<keyword evidence="12" id="KW-0479">Metal-binding</keyword>
<dbReference type="PANTHER" id="PTHR13763">
    <property type="entry name" value="BREAST CANCER TYPE 1 SUSCEPTIBILITY PROTEIN BRCA1"/>
    <property type="match status" value="1"/>
</dbReference>
<feature type="compositionally biased region" description="Basic and acidic residues" evidence="34">
    <location>
        <begin position="1586"/>
        <end position="1595"/>
    </location>
</feature>
<evidence type="ECO:0000256" key="8">
    <source>
        <dbReference type="ARBA" id="ARBA00022499"/>
    </source>
</evidence>
<feature type="region of interest" description="Disordered" evidence="34">
    <location>
        <begin position="1578"/>
        <end position="1670"/>
    </location>
</feature>
<feature type="compositionally biased region" description="Polar residues" evidence="34">
    <location>
        <begin position="1534"/>
        <end position="1544"/>
    </location>
</feature>
<dbReference type="InterPro" id="IPR036420">
    <property type="entry name" value="BRCT_dom_sf"/>
</dbReference>
<keyword evidence="7" id="KW-0963">Cytoplasm</keyword>
<feature type="compositionally biased region" description="Polar residues" evidence="34">
    <location>
        <begin position="1507"/>
        <end position="1517"/>
    </location>
</feature>
<dbReference type="Gene3D" id="3.30.40.10">
    <property type="entry name" value="Zinc/RING finger domain, C3HC4 (zinc finger)"/>
    <property type="match status" value="1"/>
</dbReference>
<dbReference type="GO" id="GO:0070531">
    <property type="term" value="C:BRCA1-A complex"/>
    <property type="evidence" value="ECO:0007669"/>
    <property type="project" value="TreeGrafter"/>
</dbReference>
<evidence type="ECO:0000256" key="17">
    <source>
        <dbReference type="ARBA" id="ARBA00022832"/>
    </source>
</evidence>
<dbReference type="Gene3D" id="3.40.50.10190">
    <property type="entry name" value="BRCT domain"/>
    <property type="match status" value="2"/>
</dbReference>
<feature type="compositionally biased region" description="Basic and acidic residues" evidence="34">
    <location>
        <begin position="1496"/>
        <end position="1506"/>
    </location>
</feature>
<feature type="compositionally biased region" description="Polar residues" evidence="34">
    <location>
        <begin position="114"/>
        <end position="125"/>
    </location>
</feature>
<dbReference type="SUPFAM" id="SSF52113">
    <property type="entry name" value="BRCT domain"/>
    <property type="match status" value="2"/>
</dbReference>
<feature type="compositionally biased region" description="Polar residues" evidence="34">
    <location>
        <begin position="1596"/>
        <end position="1610"/>
    </location>
</feature>
<dbReference type="GO" id="GO:0005737">
    <property type="term" value="C:cytoplasm"/>
    <property type="evidence" value="ECO:0007669"/>
    <property type="project" value="UniProtKB-SubCell"/>
</dbReference>
<comment type="subcellular location">
    <subcellularLocation>
        <location evidence="3">Chromosome</location>
    </subcellularLocation>
    <subcellularLocation>
        <location evidence="4">Cytoplasm</location>
    </subcellularLocation>
    <subcellularLocation>
        <location evidence="2">Nucleus</location>
    </subcellularLocation>
</comment>
<feature type="region of interest" description="Disordered" evidence="34">
    <location>
        <begin position="1496"/>
        <end position="1561"/>
    </location>
</feature>